<dbReference type="GO" id="GO:0043531">
    <property type="term" value="F:ADP binding"/>
    <property type="evidence" value="ECO:0007669"/>
    <property type="project" value="InterPro"/>
</dbReference>
<dbReference type="GO" id="GO:0005524">
    <property type="term" value="F:ATP binding"/>
    <property type="evidence" value="ECO:0007669"/>
    <property type="project" value="UniProtKB-KW"/>
</dbReference>
<dbReference type="InterPro" id="IPR050905">
    <property type="entry name" value="Plant_NBS-LRR"/>
</dbReference>
<dbReference type="Gene3D" id="1.10.8.430">
    <property type="entry name" value="Helical domain of apoptotic protease-activating factors"/>
    <property type="match status" value="1"/>
</dbReference>
<evidence type="ECO:0000313" key="5">
    <source>
        <dbReference type="EMBL" id="JAT56044.1"/>
    </source>
</evidence>
<gene>
    <name evidence="5" type="primary">At1g61300_0</name>
    <name evidence="5" type="ORF">g.128642</name>
</gene>
<feature type="domain" description="AAA+ ATPase" evidence="4">
    <location>
        <begin position="12"/>
        <end position="180"/>
    </location>
</feature>
<dbReference type="FunFam" id="3.40.50.300:FF:001091">
    <property type="entry name" value="Probable disease resistance protein At1g61300"/>
    <property type="match status" value="1"/>
</dbReference>
<dbReference type="PANTHER" id="PTHR33463:SF204">
    <property type="entry name" value="NB-ARC DOMAIN-CONTAINING PROTEIN"/>
    <property type="match status" value="1"/>
</dbReference>
<dbReference type="FunFam" id="1.10.10.10:FF:000322">
    <property type="entry name" value="Probable disease resistance protein At1g63360"/>
    <property type="match status" value="1"/>
</dbReference>
<dbReference type="InterPro" id="IPR042197">
    <property type="entry name" value="Apaf_helical"/>
</dbReference>
<dbReference type="PANTHER" id="PTHR33463">
    <property type="entry name" value="NB-ARC DOMAIN-CONTAINING PROTEIN-RELATED"/>
    <property type="match status" value="1"/>
</dbReference>
<sequence length="413" mass="46032">MQQIGSYLSDDSVGIIGIYGMGGVGKTTLLEMINNKFPEIGAPGFEVVIWVTVSKDANIRKIQKSIGDRLQLSPSAEDQEPASSSPQVEEQAEAIFKALSKRRFLLLLDDVWEELDLKLVGVPLPTAENKCKIILTTRSKQVCHKMGARKLVNVEALNQSDSWELFKMKAGTEVDLDNPRIKPIAEAVARKCGGLPLALITVGCAMAEAHSVGEWQEALDQLRESPHELPGMKEEVLSLIKFSFDRLGDETIKECLLYCCLFPEDEEIPVEQVIGYWLWEGFLDNPQSNSIIRARDRGHGVITRLKSAGLLLEIEGGSYVNSAGLLLPFEGSSYVKLHDVVREMCLWLTGAENDKSTFLVYAGRNDLLRFMWFGLKFCECLCLGELVPHMGLSHIGESKSNFYFIRVSFWLGV</sequence>
<name>A0A1D1YN20_9ARAE</name>
<keyword evidence="1" id="KW-0677">Repeat</keyword>
<evidence type="ECO:0000259" key="4">
    <source>
        <dbReference type="SMART" id="SM00382"/>
    </source>
</evidence>
<accession>A0A1D1YN20</accession>
<proteinExistence type="predicted"/>
<keyword evidence="3" id="KW-0067">ATP-binding</keyword>
<reference evidence="5" key="1">
    <citation type="submission" date="2015-07" db="EMBL/GenBank/DDBJ databases">
        <title>Transcriptome Assembly of Anthurium amnicola.</title>
        <authorList>
            <person name="Suzuki J."/>
        </authorList>
    </citation>
    <scope>NUCLEOTIDE SEQUENCE</scope>
</reference>
<dbReference type="FunFam" id="1.10.8.430:FF:000003">
    <property type="entry name" value="Probable disease resistance protein At5g66910"/>
    <property type="match status" value="1"/>
</dbReference>
<dbReference type="GO" id="GO:0009626">
    <property type="term" value="P:plant-type hypersensitive response"/>
    <property type="evidence" value="ECO:0007669"/>
    <property type="project" value="UniProtKB-ARBA"/>
</dbReference>
<dbReference type="PRINTS" id="PR00364">
    <property type="entry name" value="DISEASERSIST"/>
</dbReference>
<evidence type="ECO:0000256" key="2">
    <source>
        <dbReference type="ARBA" id="ARBA00022821"/>
    </source>
</evidence>
<dbReference type="InterPro" id="IPR002182">
    <property type="entry name" value="NB-ARC"/>
</dbReference>
<keyword evidence="2" id="KW-0611">Plant defense</keyword>
<dbReference type="InterPro" id="IPR003593">
    <property type="entry name" value="AAA+_ATPase"/>
</dbReference>
<keyword evidence="3" id="KW-0547">Nucleotide-binding</keyword>
<evidence type="ECO:0000256" key="3">
    <source>
        <dbReference type="ARBA" id="ARBA00022840"/>
    </source>
</evidence>
<dbReference type="Gene3D" id="1.10.10.10">
    <property type="entry name" value="Winged helix-like DNA-binding domain superfamily/Winged helix DNA-binding domain"/>
    <property type="match status" value="1"/>
</dbReference>
<dbReference type="AlphaFoldDB" id="A0A1D1YN20"/>
<dbReference type="InterPro" id="IPR036388">
    <property type="entry name" value="WH-like_DNA-bd_sf"/>
</dbReference>
<protein>
    <submittedName>
        <fullName evidence="5">Putative disease resistance protein At1g61300</fullName>
    </submittedName>
</protein>
<dbReference type="Pfam" id="PF00931">
    <property type="entry name" value="NB-ARC"/>
    <property type="match status" value="1"/>
</dbReference>
<organism evidence="5">
    <name type="scientific">Anthurium amnicola</name>
    <dbReference type="NCBI Taxonomy" id="1678845"/>
    <lineage>
        <taxon>Eukaryota</taxon>
        <taxon>Viridiplantae</taxon>
        <taxon>Streptophyta</taxon>
        <taxon>Embryophyta</taxon>
        <taxon>Tracheophyta</taxon>
        <taxon>Spermatophyta</taxon>
        <taxon>Magnoliopsida</taxon>
        <taxon>Liliopsida</taxon>
        <taxon>Araceae</taxon>
        <taxon>Pothoideae</taxon>
        <taxon>Potheae</taxon>
        <taxon>Anthurium</taxon>
    </lineage>
</organism>
<dbReference type="GO" id="GO:0042742">
    <property type="term" value="P:defense response to bacterium"/>
    <property type="evidence" value="ECO:0007669"/>
    <property type="project" value="UniProtKB-ARBA"/>
</dbReference>
<evidence type="ECO:0000256" key="1">
    <source>
        <dbReference type="ARBA" id="ARBA00022737"/>
    </source>
</evidence>
<dbReference type="InterPro" id="IPR027417">
    <property type="entry name" value="P-loop_NTPase"/>
</dbReference>
<dbReference type="GO" id="GO:0002758">
    <property type="term" value="P:innate immune response-activating signaling pathway"/>
    <property type="evidence" value="ECO:0007669"/>
    <property type="project" value="UniProtKB-ARBA"/>
</dbReference>
<dbReference type="EMBL" id="GDJX01011892">
    <property type="protein sequence ID" value="JAT56044.1"/>
    <property type="molecule type" value="Transcribed_RNA"/>
</dbReference>
<dbReference type="SUPFAM" id="SSF52540">
    <property type="entry name" value="P-loop containing nucleoside triphosphate hydrolases"/>
    <property type="match status" value="1"/>
</dbReference>
<dbReference type="Gene3D" id="3.40.50.300">
    <property type="entry name" value="P-loop containing nucleotide triphosphate hydrolases"/>
    <property type="match status" value="1"/>
</dbReference>
<dbReference type="SMART" id="SM00382">
    <property type="entry name" value="AAA"/>
    <property type="match status" value="1"/>
</dbReference>